<comment type="similarity">
    <text evidence="2">Belongs to the NAD(P)-dependent epimerase/dehydratase family. Fucose synthase subfamily.</text>
</comment>
<feature type="domain" description="NAD-dependent epimerase/dehydratase" evidence="7">
    <location>
        <begin position="11"/>
        <end position="237"/>
    </location>
</feature>
<sequence length="322" mass="36448">MATEANEKNVIMVTGGSGLVGMGIKTFIENGNQVEGEEWVFLSSKDGDMRKRDDCEKIFEKYKPTHVIHLAAKVGGLFANMAAKVEFFRENILINDNVMECCRIYNVKKLVSFLSTCIFPDKTTYPIDETMLHDGPPHPSNEGYAYAKRLIDTMNRAYAEEYGCNFTSIIPTNIYGPHDNFSIQSGHVIPGLIHKCYLAKQDQTPFTIWGSGTPLRQFVYSIDLAELTVWVLREYHDPTPITLSVDEEDEVSIKDVALAVAKAMKFEGEIVFDTSKADGQFKKTAGNKKLRKYLPDYKFTSIEEGIQKSVDWFVENYEVARK</sequence>
<dbReference type="PANTHER" id="PTHR43238:SF1">
    <property type="entry name" value="GDP-L-FUCOSE SYNTHASE"/>
    <property type="match status" value="1"/>
</dbReference>
<dbReference type="Gene3D" id="3.90.25.10">
    <property type="entry name" value="UDP-galactose 4-epimerase, domain 1"/>
    <property type="match status" value="1"/>
</dbReference>
<dbReference type="InterPro" id="IPR001509">
    <property type="entry name" value="Epimerase_deHydtase"/>
</dbReference>
<dbReference type="CDD" id="cd05239">
    <property type="entry name" value="GDP_FS_SDR_e"/>
    <property type="match status" value="1"/>
</dbReference>
<evidence type="ECO:0000256" key="4">
    <source>
        <dbReference type="ARBA" id="ARBA00022857"/>
    </source>
</evidence>
<dbReference type="InterPro" id="IPR028614">
    <property type="entry name" value="GDP_fucose/colitose_synth"/>
</dbReference>
<dbReference type="AlphaFoldDB" id="A0A1Z5J6U4"/>
<keyword evidence="5 8" id="KW-0560">Oxidoreductase</keyword>
<comment type="pathway">
    <text evidence="1">Nucleotide-sugar biosynthesis; GDP-L-fucose biosynthesis via de novo pathway; GDP-L-fucose from GDP-alpha-D-mannose: step 2/2.</text>
</comment>
<keyword evidence="6" id="KW-0413">Isomerase</keyword>
<accession>A0A1Z5J6U4</accession>
<evidence type="ECO:0000256" key="5">
    <source>
        <dbReference type="ARBA" id="ARBA00023002"/>
    </source>
</evidence>
<reference evidence="8 9" key="1">
    <citation type="journal article" date="2015" name="Plant Cell">
        <title>Oil accumulation by the oleaginous diatom Fistulifera solaris as revealed by the genome and transcriptome.</title>
        <authorList>
            <person name="Tanaka T."/>
            <person name="Maeda Y."/>
            <person name="Veluchamy A."/>
            <person name="Tanaka M."/>
            <person name="Abida H."/>
            <person name="Marechal E."/>
            <person name="Bowler C."/>
            <person name="Muto M."/>
            <person name="Sunaga Y."/>
            <person name="Tanaka M."/>
            <person name="Yoshino T."/>
            <person name="Taniguchi T."/>
            <person name="Fukuda Y."/>
            <person name="Nemoto M."/>
            <person name="Matsumoto M."/>
            <person name="Wong P.S."/>
            <person name="Aburatani S."/>
            <person name="Fujibuchi W."/>
        </authorList>
    </citation>
    <scope>NUCLEOTIDE SEQUENCE [LARGE SCALE GENOMIC DNA]</scope>
    <source>
        <strain evidence="8 9">JPCC DA0580</strain>
    </source>
</reference>
<dbReference type="EMBL" id="BDSP01000011">
    <property type="protein sequence ID" value="GAX09622.1"/>
    <property type="molecule type" value="Genomic_DNA"/>
</dbReference>
<dbReference type="EC" id="1.1.1.271" evidence="3"/>
<dbReference type="Pfam" id="PF01370">
    <property type="entry name" value="Epimerase"/>
    <property type="match status" value="1"/>
</dbReference>
<dbReference type="GO" id="GO:0050577">
    <property type="term" value="F:GDP-L-fucose synthase activity"/>
    <property type="evidence" value="ECO:0007669"/>
    <property type="project" value="UniProtKB-EC"/>
</dbReference>
<dbReference type="GO" id="GO:0016853">
    <property type="term" value="F:isomerase activity"/>
    <property type="evidence" value="ECO:0007669"/>
    <property type="project" value="UniProtKB-KW"/>
</dbReference>
<protein>
    <recommendedName>
        <fullName evidence="3">GDP-L-fucose synthase</fullName>
        <ecNumber evidence="3">1.1.1.271</ecNumber>
    </recommendedName>
</protein>
<dbReference type="SUPFAM" id="SSF51735">
    <property type="entry name" value="NAD(P)-binding Rossmann-fold domains"/>
    <property type="match status" value="1"/>
</dbReference>
<keyword evidence="9" id="KW-1185">Reference proteome</keyword>
<dbReference type="Gene3D" id="3.40.50.720">
    <property type="entry name" value="NAD(P)-binding Rossmann-like Domain"/>
    <property type="match status" value="1"/>
</dbReference>
<evidence type="ECO:0000313" key="9">
    <source>
        <dbReference type="Proteomes" id="UP000198406"/>
    </source>
</evidence>
<dbReference type="InterPro" id="IPR036291">
    <property type="entry name" value="NAD(P)-bd_dom_sf"/>
</dbReference>
<dbReference type="InParanoid" id="A0A1Z5J6U4"/>
<evidence type="ECO:0000256" key="1">
    <source>
        <dbReference type="ARBA" id="ARBA00004883"/>
    </source>
</evidence>
<evidence type="ECO:0000259" key="7">
    <source>
        <dbReference type="Pfam" id="PF01370"/>
    </source>
</evidence>
<evidence type="ECO:0000256" key="3">
    <source>
        <dbReference type="ARBA" id="ARBA00012371"/>
    </source>
</evidence>
<evidence type="ECO:0000256" key="6">
    <source>
        <dbReference type="ARBA" id="ARBA00023235"/>
    </source>
</evidence>
<dbReference type="PANTHER" id="PTHR43238">
    <property type="entry name" value="GDP-L-FUCOSE SYNTHASE"/>
    <property type="match status" value="1"/>
</dbReference>
<gene>
    <name evidence="8" type="ORF">FisN_19Lh082</name>
</gene>
<evidence type="ECO:0000256" key="2">
    <source>
        <dbReference type="ARBA" id="ARBA00005959"/>
    </source>
</evidence>
<dbReference type="UniPathway" id="UPA00128">
    <property type="reaction ID" value="UER00191"/>
</dbReference>
<organism evidence="8 9">
    <name type="scientific">Fistulifera solaris</name>
    <name type="common">Oleaginous diatom</name>
    <dbReference type="NCBI Taxonomy" id="1519565"/>
    <lineage>
        <taxon>Eukaryota</taxon>
        <taxon>Sar</taxon>
        <taxon>Stramenopiles</taxon>
        <taxon>Ochrophyta</taxon>
        <taxon>Bacillariophyta</taxon>
        <taxon>Bacillariophyceae</taxon>
        <taxon>Bacillariophycidae</taxon>
        <taxon>Naviculales</taxon>
        <taxon>Naviculaceae</taxon>
        <taxon>Fistulifera</taxon>
    </lineage>
</organism>
<proteinExistence type="inferred from homology"/>
<evidence type="ECO:0000313" key="8">
    <source>
        <dbReference type="EMBL" id="GAX09622.1"/>
    </source>
</evidence>
<dbReference type="OrthoDB" id="202470at2759"/>
<dbReference type="GO" id="GO:0042351">
    <property type="term" value="P:'de novo' GDP-L-fucose biosynthetic process"/>
    <property type="evidence" value="ECO:0007669"/>
    <property type="project" value="UniProtKB-UniPathway"/>
</dbReference>
<name>A0A1Z5J6U4_FISSO</name>
<dbReference type="HAMAP" id="MF_00956">
    <property type="entry name" value="GDP_fucose_synth"/>
    <property type="match status" value="1"/>
</dbReference>
<keyword evidence="4" id="KW-0521">NADP</keyword>
<dbReference type="FunCoup" id="A0A1Z5J6U4">
    <property type="interactions" value="212"/>
</dbReference>
<dbReference type="Proteomes" id="UP000198406">
    <property type="component" value="Unassembled WGS sequence"/>
</dbReference>
<comment type="caution">
    <text evidence="8">The sequence shown here is derived from an EMBL/GenBank/DDBJ whole genome shotgun (WGS) entry which is preliminary data.</text>
</comment>